<reference evidence="1 2" key="1">
    <citation type="submission" date="2020-08" db="EMBL/GenBank/DDBJ databases">
        <title>Phenotypic and transcriptomic analysis of seven clinical Stenotrophomonas maltophilia isolates identify a small set of shared and commonly regulated genes involved in biofilm lifestyle.</title>
        <authorList>
            <person name="Alio I."/>
            <person name="Gudzuhn M."/>
            <person name="Streit W."/>
        </authorList>
    </citation>
    <scope>NUCLEOTIDE SEQUENCE [LARGE SCALE GENOMIC DNA]</scope>
    <source>
        <strain evidence="1 2">UHH_SKK55</strain>
    </source>
</reference>
<evidence type="ECO:0000313" key="1">
    <source>
        <dbReference type="EMBL" id="QNG77006.1"/>
    </source>
</evidence>
<dbReference type="EMBL" id="CP060025">
    <property type="protein sequence ID" value="QNG77006.1"/>
    <property type="molecule type" value="Genomic_DNA"/>
</dbReference>
<organism evidence="1 2">
    <name type="scientific">Stenotrophomonas maltophilia</name>
    <name type="common">Pseudomonas maltophilia</name>
    <name type="synonym">Xanthomonas maltophilia</name>
    <dbReference type="NCBI Taxonomy" id="40324"/>
    <lineage>
        <taxon>Bacteria</taxon>
        <taxon>Pseudomonadati</taxon>
        <taxon>Pseudomonadota</taxon>
        <taxon>Gammaproteobacteria</taxon>
        <taxon>Lysobacterales</taxon>
        <taxon>Lysobacteraceae</taxon>
        <taxon>Stenotrophomonas</taxon>
        <taxon>Stenotrophomonas maltophilia group</taxon>
    </lineage>
</organism>
<evidence type="ECO:0000313" key="2">
    <source>
        <dbReference type="Proteomes" id="UP000515598"/>
    </source>
</evidence>
<gene>
    <name evidence="1" type="ORF">GPNADHDJ_01189</name>
</gene>
<accession>A0AAX1IE54</accession>
<name>A0AAX1IE54_STEMA</name>
<sequence length="183" mass="20002">MVERVQRLINAVSSIPGVRTASVTKQDLSELAVDELSLLPYADLPLAVLRRSEGALSHEVLIGIEFELDGGPAGLLALEFLSWWVRDAARSGALMQLRSLALPPLEQQFGQTLKFTVDWFHADPQQDLERLLIAVDERAANLEATLDHFAIAERIKAAAVDSSSSDVPAPSGFAGRLRKFLTE</sequence>
<proteinExistence type="predicted"/>
<dbReference type="RefSeq" id="WP_154350011.1">
    <property type="nucleotide sequence ID" value="NZ_CP040433.1"/>
</dbReference>
<dbReference type="AlphaFoldDB" id="A0AAX1IE54"/>
<protein>
    <submittedName>
        <fullName evidence="1">Uncharacterized protein</fullName>
    </submittedName>
</protein>
<dbReference type="Proteomes" id="UP000515598">
    <property type="component" value="Chromosome"/>
</dbReference>